<evidence type="ECO:0000313" key="9">
    <source>
        <dbReference type="EMBL" id="WNQ11933.1"/>
    </source>
</evidence>
<dbReference type="KEGG" id="paun:MJA45_02420"/>
<dbReference type="GO" id="GO:0000034">
    <property type="term" value="F:adenine deaminase activity"/>
    <property type="evidence" value="ECO:0007669"/>
    <property type="project" value="UniProtKB-UniRule"/>
</dbReference>
<dbReference type="PANTHER" id="PTHR11113:SF2">
    <property type="entry name" value="ADENINE DEAMINASE"/>
    <property type="match status" value="1"/>
</dbReference>
<dbReference type="AlphaFoldDB" id="A0AA96LEV1"/>
<dbReference type="PANTHER" id="PTHR11113">
    <property type="entry name" value="N-ACETYLGLUCOSAMINE-6-PHOSPHATE DEACETYLASE"/>
    <property type="match status" value="1"/>
</dbReference>
<dbReference type="Proteomes" id="UP001305702">
    <property type="component" value="Chromosome"/>
</dbReference>
<dbReference type="Pfam" id="PF01979">
    <property type="entry name" value="Amidohydro_1"/>
    <property type="match status" value="1"/>
</dbReference>
<dbReference type="SUPFAM" id="SSF51556">
    <property type="entry name" value="Metallo-dependent hydrolases"/>
    <property type="match status" value="1"/>
</dbReference>
<reference evidence="9 10" key="1">
    <citation type="submission" date="2022-02" db="EMBL/GenBank/DDBJ databases">
        <title>Paenibacillus sp. MBLB1776 Whole Genome Shotgun Sequencing.</title>
        <authorList>
            <person name="Hwang C.Y."/>
            <person name="Cho E.-S."/>
            <person name="Seo M.-J."/>
        </authorList>
    </citation>
    <scope>NUCLEOTIDE SEQUENCE [LARGE SCALE GENOMIC DNA]</scope>
    <source>
        <strain evidence="9 10">MBLB1776</strain>
    </source>
</reference>
<organism evidence="9 10">
    <name type="scientific">Paenibacillus aurantius</name>
    <dbReference type="NCBI Taxonomy" id="2918900"/>
    <lineage>
        <taxon>Bacteria</taxon>
        <taxon>Bacillati</taxon>
        <taxon>Bacillota</taxon>
        <taxon>Bacilli</taxon>
        <taxon>Bacillales</taxon>
        <taxon>Paenibacillaceae</taxon>
        <taxon>Paenibacillus</taxon>
    </lineage>
</organism>
<dbReference type="GO" id="GO:0006146">
    <property type="term" value="P:adenine catabolic process"/>
    <property type="evidence" value="ECO:0007669"/>
    <property type="project" value="InterPro"/>
</dbReference>
<feature type="domain" description="Adenine deaminase C-terminal" evidence="8">
    <location>
        <begin position="430"/>
        <end position="594"/>
    </location>
</feature>
<evidence type="ECO:0000259" key="7">
    <source>
        <dbReference type="Pfam" id="PF01979"/>
    </source>
</evidence>
<keyword evidence="10" id="KW-1185">Reference proteome</keyword>
<comment type="similarity">
    <text evidence="1 6">Belongs to the metallo-dependent hydrolases superfamily. Adenine deaminase family.</text>
</comment>
<keyword evidence="3 6" id="KW-0378">Hydrolase</keyword>
<dbReference type="Gene3D" id="3.20.20.140">
    <property type="entry name" value="Metal-dependent hydrolases"/>
    <property type="match status" value="1"/>
</dbReference>
<dbReference type="InterPro" id="IPR032466">
    <property type="entry name" value="Metal_Hydrolase"/>
</dbReference>
<protein>
    <recommendedName>
        <fullName evidence="2 6">Adenine deaminase</fullName>
        <shortName evidence="6">Adenase</shortName>
        <shortName evidence="6">Adenine aminase</shortName>
        <ecNumber evidence="2 6">3.5.4.2</ecNumber>
    </recommendedName>
</protein>
<evidence type="ECO:0000256" key="1">
    <source>
        <dbReference type="ARBA" id="ARBA00006773"/>
    </source>
</evidence>
<proteinExistence type="inferred from homology"/>
<accession>A0AA96LEV1</accession>
<dbReference type="Gene3D" id="2.30.40.10">
    <property type="entry name" value="Urease, subunit C, domain 1"/>
    <property type="match status" value="1"/>
</dbReference>
<dbReference type="Pfam" id="PF13382">
    <property type="entry name" value="Adenine_deam_C"/>
    <property type="match status" value="1"/>
</dbReference>
<dbReference type="HAMAP" id="MF_01518">
    <property type="entry name" value="Adenine_deamin"/>
    <property type="match status" value="1"/>
</dbReference>
<comment type="cofactor">
    <cofactor evidence="6">
        <name>Mn(2+)</name>
        <dbReference type="ChEBI" id="CHEBI:29035"/>
    </cofactor>
</comment>
<dbReference type="EMBL" id="CP130318">
    <property type="protein sequence ID" value="WNQ11933.1"/>
    <property type="molecule type" value="Genomic_DNA"/>
</dbReference>
<evidence type="ECO:0000256" key="6">
    <source>
        <dbReference type="HAMAP-Rule" id="MF_01518"/>
    </source>
</evidence>
<dbReference type="InterPro" id="IPR006680">
    <property type="entry name" value="Amidohydro-rel"/>
</dbReference>
<evidence type="ECO:0000256" key="2">
    <source>
        <dbReference type="ARBA" id="ARBA00012782"/>
    </source>
</evidence>
<keyword evidence="4 6" id="KW-0464">Manganese</keyword>
<dbReference type="InterPro" id="IPR026912">
    <property type="entry name" value="Adenine_deam_C"/>
</dbReference>
<comment type="catalytic activity">
    <reaction evidence="5 6">
        <text>adenine + H2O + H(+) = hypoxanthine + NH4(+)</text>
        <dbReference type="Rhea" id="RHEA:23688"/>
        <dbReference type="ChEBI" id="CHEBI:15377"/>
        <dbReference type="ChEBI" id="CHEBI:15378"/>
        <dbReference type="ChEBI" id="CHEBI:16708"/>
        <dbReference type="ChEBI" id="CHEBI:17368"/>
        <dbReference type="ChEBI" id="CHEBI:28938"/>
        <dbReference type="EC" id="3.5.4.2"/>
    </reaction>
</comment>
<dbReference type="InterPro" id="IPR011059">
    <property type="entry name" value="Metal-dep_hydrolase_composite"/>
</dbReference>
<evidence type="ECO:0000256" key="3">
    <source>
        <dbReference type="ARBA" id="ARBA00022801"/>
    </source>
</evidence>
<dbReference type="SUPFAM" id="SSF51338">
    <property type="entry name" value="Composite domain of metallo-dependent hydrolases"/>
    <property type="match status" value="1"/>
</dbReference>
<dbReference type="EC" id="3.5.4.2" evidence="2 6"/>
<gene>
    <name evidence="6" type="primary">ade</name>
    <name evidence="9" type="ORF">MJA45_02420</name>
</gene>
<dbReference type="InterPro" id="IPR006679">
    <property type="entry name" value="Adenine_deam"/>
</dbReference>
<sequence>MTTNRYARPPLADGVPDLVATARGDKAATLVIRNATLVNVCSGELQERISVAVQGARIAYVGKNADALIGPDTEVIEAEGRYLAPGFLDGHCHIESTQLTVTGFAEAVLPLGTTGGFFDPHEITNVLGLPGLRLMLDEARGTPLAAYMQVPSCVPSTGPELETSGAFIGPDEVTEAFTWGPDMIALGEVMNFPGVVYGDPKMLGEIQATLRAGRSVDGHFTWPSDDPRLAAYAAAGVTGDHECTTADDVIERVRLGMYAKMRRGSAWHDVAETIKAHTERRIDTRRMMLVTDDRSSESLKDEGHMDFVLRHAIQQGVNPVTAIQMATINTAERFGVARDVGAVIPGAFADMVLLDGPLADVRVALTVAAGQVVARDGRLTAELTPYAYPEAAVRSVHLAHEVRPDDFRIAAPIGAGTLRARVIEVRENHVETRERQESVAVAGGFVKLDPAGGLCKIAVIERHRGTGSQSVGLVSKIGFHRPAAIAMTVAHDSHNLLVIGNDDGLMAEAANRVAALNGGVAVVTEDGADEFPLPVAGLMSDAPFDTVAEQSRGISRALQQAGCTMNYAFMTLSLLALVVIPELRISDKGLVRISADGFAKVSLFVEG</sequence>
<evidence type="ECO:0000256" key="5">
    <source>
        <dbReference type="ARBA" id="ARBA00047720"/>
    </source>
</evidence>
<evidence type="ECO:0000259" key="8">
    <source>
        <dbReference type="Pfam" id="PF13382"/>
    </source>
</evidence>
<evidence type="ECO:0000313" key="10">
    <source>
        <dbReference type="Proteomes" id="UP001305702"/>
    </source>
</evidence>
<name>A0AA96LEV1_9BACL</name>
<evidence type="ECO:0000256" key="4">
    <source>
        <dbReference type="ARBA" id="ARBA00023211"/>
    </source>
</evidence>
<dbReference type="RefSeq" id="WP_315605709.1">
    <property type="nucleotide sequence ID" value="NZ_CP130318.1"/>
</dbReference>
<feature type="domain" description="Amidohydrolase-related" evidence="7">
    <location>
        <begin position="82"/>
        <end position="370"/>
    </location>
</feature>